<dbReference type="EMBL" id="QXEC01000007">
    <property type="protein sequence ID" value="RIV39245.1"/>
    <property type="molecule type" value="Genomic_DNA"/>
</dbReference>
<evidence type="ECO:0000313" key="1">
    <source>
        <dbReference type="EMBL" id="RIV39245.1"/>
    </source>
</evidence>
<accession>A0A418MWJ0</accession>
<reference evidence="1 2" key="1">
    <citation type="submission" date="2018-08" db="EMBL/GenBank/DDBJ databases">
        <title>Jishengella sp. nov., isolated from a root of Azadirachta indica A. Juss. var. siamensis Valenton.</title>
        <authorList>
            <person name="Kuncharoen N."/>
            <person name="Tanasupawat S."/>
            <person name="Kudo T."/>
            <person name="Ohkuma M."/>
        </authorList>
    </citation>
    <scope>NUCLEOTIDE SEQUENCE [LARGE SCALE GENOMIC DNA]</scope>
    <source>
        <strain evidence="1 2">AZ1-13</strain>
    </source>
</reference>
<dbReference type="Proteomes" id="UP000283832">
    <property type="component" value="Unassembled WGS sequence"/>
</dbReference>
<gene>
    <name evidence="1" type="ORF">D2L64_09980</name>
</gene>
<organism evidence="1 2">
    <name type="scientific">Micromonospora radicis</name>
    <dbReference type="NCBI Taxonomy" id="1894971"/>
    <lineage>
        <taxon>Bacteria</taxon>
        <taxon>Bacillati</taxon>
        <taxon>Actinomycetota</taxon>
        <taxon>Actinomycetes</taxon>
        <taxon>Micromonosporales</taxon>
        <taxon>Micromonosporaceae</taxon>
        <taxon>Micromonospora</taxon>
    </lineage>
</organism>
<sequence>MRRGSLPVRKLVSTVVTVTLLLATASCTGRSPEDRFGPVDEDPYSESALRYGMAPVPHPDLTYQPDVVLVGGGGRSVRSVTADGLTWRIDGVAPRADDLAPGKIMFVTGRGVGRVLDLQREQGDLLVTIGPVTVTDVIRDGTLEKQGIVIENPVAYQAGEPLWAAPEEAADALPTPSGKVGRGAPLGLAPLPPRPEQPAPIRGGGEVKSVVANFSTGVSLNSGASVSFNYDRNNTKLFGRAALTFDRPTADFHLTIKGGSVTRADLSISGGFGVRYSFEAGLDDGQNIRAVLPVPVEFSIPLGTVLGVPLALTISQTVTVTTAFGAKLGTIKGGGEFSLAGSLGYGYANGAFGPQISKNFQRKDSLINSLRGVPVGVMGLVVGHNVRFDVGFSAFVLKAGLFFELSTTYGTTMGSAMGSPVAVCRGVGLGVWASYGIGYTILEPVVNVINKFLSLVKISPIDSSGKLGSKPYRIHHAQEIIPPGTALCGDPLSFAN</sequence>
<keyword evidence="2" id="KW-1185">Reference proteome</keyword>
<dbReference type="OrthoDB" id="3956200at2"/>
<comment type="caution">
    <text evidence="1">The sequence shown here is derived from an EMBL/GenBank/DDBJ whole genome shotgun (WGS) entry which is preliminary data.</text>
</comment>
<dbReference type="PROSITE" id="PS51257">
    <property type="entry name" value="PROKAR_LIPOPROTEIN"/>
    <property type="match status" value="1"/>
</dbReference>
<protein>
    <submittedName>
        <fullName evidence="1">Uncharacterized protein</fullName>
    </submittedName>
</protein>
<proteinExistence type="predicted"/>
<evidence type="ECO:0000313" key="2">
    <source>
        <dbReference type="Proteomes" id="UP000283832"/>
    </source>
</evidence>
<dbReference type="AlphaFoldDB" id="A0A418MWJ0"/>
<name>A0A418MWJ0_9ACTN</name>